<evidence type="ECO:0000313" key="1">
    <source>
        <dbReference type="EMBL" id="CAD2122684.1"/>
    </source>
</evidence>
<dbReference type="AlphaFoldDB" id="A0A6V7THT0"/>
<comment type="caution">
    <text evidence="1">The sequence shown here is derived from an EMBL/GenBank/DDBJ whole genome shotgun (WGS) entry which is preliminary data.</text>
</comment>
<proteinExistence type="predicted"/>
<gene>
    <name evidence="1" type="ORF">MENT_LOCUS278</name>
</gene>
<dbReference type="EMBL" id="CAJEWN010000001">
    <property type="protein sequence ID" value="CAD2122684.1"/>
    <property type="molecule type" value="Genomic_DNA"/>
</dbReference>
<sequence length="206" mass="24688">MLFIQNCLEHLFNCTYEIIYFSELINPELIKLLFEDSKIPLQFNILYNCQFYFKNNCSCPNILNFVLNYLKVGNWLIIDFLKIWNLEDNLKILFNLLTKEGNKFKKVYCQSIGEPTIFKMIIKYIQTSKDLTNMVNSISFNDMRWPLNLNINAENVERRKVCYSNFNYYVNYKLSNNFNQNIKFYINYTEYSDGTMGSIEIKRNSL</sequence>
<accession>A0A6V7THT0</accession>
<reference evidence="1 2" key="1">
    <citation type="submission" date="2020-08" db="EMBL/GenBank/DDBJ databases">
        <authorList>
            <person name="Koutsovoulos G."/>
            <person name="Danchin GJ E."/>
        </authorList>
    </citation>
    <scope>NUCLEOTIDE SEQUENCE [LARGE SCALE GENOMIC DNA]</scope>
</reference>
<dbReference type="Proteomes" id="UP000580250">
    <property type="component" value="Unassembled WGS sequence"/>
</dbReference>
<name>A0A6V7THT0_MELEN</name>
<organism evidence="1 2">
    <name type="scientific">Meloidogyne enterolobii</name>
    <name type="common">Root-knot nematode worm</name>
    <name type="synonym">Meloidogyne mayaguensis</name>
    <dbReference type="NCBI Taxonomy" id="390850"/>
    <lineage>
        <taxon>Eukaryota</taxon>
        <taxon>Metazoa</taxon>
        <taxon>Ecdysozoa</taxon>
        <taxon>Nematoda</taxon>
        <taxon>Chromadorea</taxon>
        <taxon>Rhabditida</taxon>
        <taxon>Tylenchina</taxon>
        <taxon>Tylenchomorpha</taxon>
        <taxon>Tylenchoidea</taxon>
        <taxon>Meloidogynidae</taxon>
        <taxon>Meloidogyninae</taxon>
        <taxon>Meloidogyne</taxon>
    </lineage>
</organism>
<evidence type="ECO:0000313" key="2">
    <source>
        <dbReference type="Proteomes" id="UP000580250"/>
    </source>
</evidence>
<protein>
    <submittedName>
        <fullName evidence="1">Uncharacterized protein</fullName>
    </submittedName>
</protein>